<dbReference type="InterPro" id="IPR044516">
    <property type="entry name" value="UXS-like"/>
</dbReference>
<evidence type="ECO:0000256" key="12">
    <source>
        <dbReference type="ARBA" id="ARBA00037859"/>
    </source>
</evidence>
<dbReference type="GO" id="GO:0070403">
    <property type="term" value="F:NAD+ binding"/>
    <property type="evidence" value="ECO:0007669"/>
    <property type="project" value="InterPro"/>
</dbReference>
<reference evidence="14 15" key="1">
    <citation type="submission" date="2020-06" db="EMBL/GenBank/DDBJ databases">
        <title>Nonomuraea sp. SMC257, a novel actinomycete isolated from soil.</title>
        <authorList>
            <person name="Chanama M."/>
        </authorList>
    </citation>
    <scope>NUCLEOTIDE SEQUENCE [LARGE SCALE GENOMIC DNA]</scope>
    <source>
        <strain evidence="14 15">SMC257</strain>
    </source>
</reference>
<dbReference type="UniPathway" id="UPA00796">
    <property type="reaction ID" value="UER00771"/>
</dbReference>
<evidence type="ECO:0000256" key="2">
    <source>
        <dbReference type="ARBA" id="ARBA00004323"/>
    </source>
</evidence>
<evidence type="ECO:0000256" key="3">
    <source>
        <dbReference type="ARBA" id="ARBA00022692"/>
    </source>
</evidence>
<keyword evidence="10" id="KW-0325">Glycoprotein</keyword>
<dbReference type="GO" id="GO:0005737">
    <property type="term" value="C:cytoplasm"/>
    <property type="evidence" value="ECO:0007669"/>
    <property type="project" value="TreeGrafter"/>
</dbReference>
<dbReference type="EMBL" id="JABWGN010000009">
    <property type="protein sequence ID" value="NUW34539.1"/>
    <property type="molecule type" value="Genomic_DNA"/>
</dbReference>
<keyword evidence="11" id="KW-0456">Lyase</keyword>
<evidence type="ECO:0000259" key="13">
    <source>
        <dbReference type="Pfam" id="PF01370"/>
    </source>
</evidence>
<dbReference type="InterPro" id="IPR001509">
    <property type="entry name" value="Epimerase_deHydtase"/>
</dbReference>
<proteinExistence type="predicted"/>
<dbReference type="Gene3D" id="3.40.50.720">
    <property type="entry name" value="NAD(P)-binding Rossmann-like Domain"/>
    <property type="match status" value="1"/>
</dbReference>
<keyword evidence="3" id="KW-0812">Transmembrane</keyword>
<evidence type="ECO:0000256" key="6">
    <source>
        <dbReference type="ARBA" id="ARBA00022989"/>
    </source>
</evidence>
<dbReference type="CDD" id="cd05230">
    <property type="entry name" value="UGD_SDR_e"/>
    <property type="match status" value="1"/>
</dbReference>
<comment type="cofactor">
    <cofactor evidence="1">
        <name>NAD(+)</name>
        <dbReference type="ChEBI" id="CHEBI:57540"/>
    </cofactor>
</comment>
<keyword evidence="4" id="KW-0210">Decarboxylase</keyword>
<evidence type="ECO:0000313" key="15">
    <source>
        <dbReference type="Proteomes" id="UP000586042"/>
    </source>
</evidence>
<dbReference type="Pfam" id="PF01370">
    <property type="entry name" value="Epimerase"/>
    <property type="match status" value="1"/>
</dbReference>
<evidence type="ECO:0000256" key="7">
    <source>
        <dbReference type="ARBA" id="ARBA00023027"/>
    </source>
</evidence>
<evidence type="ECO:0000256" key="11">
    <source>
        <dbReference type="ARBA" id="ARBA00023239"/>
    </source>
</evidence>
<dbReference type="GO" id="GO:0042732">
    <property type="term" value="P:D-xylose metabolic process"/>
    <property type="evidence" value="ECO:0007669"/>
    <property type="project" value="InterPro"/>
</dbReference>
<accession>A0A7Y6ICW5</accession>
<evidence type="ECO:0000313" key="14">
    <source>
        <dbReference type="EMBL" id="NUW34539.1"/>
    </source>
</evidence>
<dbReference type="InterPro" id="IPR036291">
    <property type="entry name" value="NAD(P)-bd_dom_sf"/>
</dbReference>
<name>A0A7Y6ICW5_9ACTN</name>
<evidence type="ECO:0000256" key="1">
    <source>
        <dbReference type="ARBA" id="ARBA00001911"/>
    </source>
</evidence>
<gene>
    <name evidence="14" type="ORF">HTZ77_24315</name>
</gene>
<evidence type="ECO:0000256" key="9">
    <source>
        <dbReference type="ARBA" id="ARBA00023136"/>
    </source>
</evidence>
<evidence type="ECO:0000256" key="10">
    <source>
        <dbReference type="ARBA" id="ARBA00023180"/>
    </source>
</evidence>
<dbReference type="RefSeq" id="WP_175591979.1">
    <property type="nucleotide sequence ID" value="NZ_JABWGN010000009.1"/>
</dbReference>
<dbReference type="PANTHER" id="PTHR43078:SF6">
    <property type="entry name" value="UDP-GLUCURONIC ACID DECARBOXYLASE 1"/>
    <property type="match status" value="1"/>
</dbReference>
<dbReference type="FunFam" id="3.40.50.720:FF:000065">
    <property type="entry name" value="UDP-glucuronic acid decarboxylase 1"/>
    <property type="match status" value="1"/>
</dbReference>
<organism evidence="14 15">
    <name type="scientific">Nonomuraea montanisoli</name>
    <dbReference type="NCBI Taxonomy" id="2741721"/>
    <lineage>
        <taxon>Bacteria</taxon>
        <taxon>Bacillati</taxon>
        <taxon>Actinomycetota</taxon>
        <taxon>Actinomycetes</taxon>
        <taxon>Streptosporangiales</taxon>
        <taxon>Streptosporangiaceae</taxon>
        <taxon>Nonomuraea</taxon>
    </lineage>
</organism>
<keyword evidence="8" id="KW-0333">Golgi apparatus</keyword>
<dbReference type="PANTHER" id="PTHR43078">
    <property type="entry name" value="UDP-GLUCURONIC ACID DECARBOXYLASE-RELATED"/>
    <property type="match status" value="1"/>
</dbReference>
<keyword evidence="6" id="KW-1133">Transmembrane helix</keyword>
<keyword evidence="15" id="KW-1185">Reference proteome</keyword>
<dbReference type="GO" id="GO:0048040">
    <property type="term" value="F:UDP-glucuronate decarboxylase activity"/>
    <property type="evidence" value="ECO:0007669"/>
    <property type="project" value="TreeGrafter"/>
</dbReference>
<comment type="caution">
    <text evidence="14">The sequence shown here is derived from an EMBL/GenBank/DDBJ whole genome shotgun (WGS) entry which is preliminary data.</text>
</comment>
<keyword evidence="9" id="KW-0472">Membrane</keyword>
<dbReference type="Proteomes" id="UP000586042">
    <property type="component" value="Unassembled WGS sequence"/>
</dbReference>
<evidence type="ECO:0000256" key="5">
    <source>
        <dbReference type="ARBA" id="ARBA00022968"/>
    </source>
</evidence>
<feature type="domain" description="NAD-dependent epimerase/dehydratase" evidence="13">
    <location>
        <begin position="8"/>
        <end position="243"/>
    </location>
</feature>
<keyword evidence="7" id="KW-0520">NAD</keyword>
<dbReference type="SUPFAM" id="SSF51735">
    <property type="entry name" value="NAD(P)-binding Rossmann-fold domains"/>
    <property type="match status" value="1"/>
</dbReference>
<sequence length="331" mass="36478">MSSTRGRVAVTGGAGFLGSHLCDLLIARDYEVVCVDDFSTGIAKNIQHLVDHPAFTLIEADVAVHFDIPGKLDFILHLACPASPVDYLRMPIKTLEAGSLGTRNALRLARRDEARFLLASTSEIYGDPQSHPQAESYWGNVNPVGPRSVYDEAKRFGEALTAAYRRHHHVDTCIVRIFNTFGPRMRIDDGRMIPTFINQALVGEPITVTGDGTQTRSLCYVDDTVEGIYRAMTATIPGPINIGGDEEMSVLTMASLVRDLVGGESPVTYVDGREDDPRSRRPDLSLAVLELDWRPRVPLEEGILRTVEWYSEALPALFPSRTVHHARSLPG</sequence>
<dbReference type="GO" id="GO:0033320">
    <property type="term" value="P:UDP-D-xylose biosynthetic process"/>
    <property type="evidence" value="ECO:0007669"/>
    <property type="project" value="UniProtKB-UniPathway"/>
</dbReference>
<keyword evidence="5" id="KW-0735">Signal-anchor</keyword>
<comment type="subcellular location">
    <subcellularLocation>
        <location evidence="2">Golgi apparatus membrane</location>
        <topology evidence="2">Single-pass type II membrane protein</topology>
    </subcellularLocation>
    <subcellularLocation>
        <location evidence="12">Golgi apparatus</location>
        <location evidence="12">Golgi stack membrane</location>
    </subcellularLocation>
</comment>
<dbReference type="AlphaFoldDB" id="A0A7Y6ICW5"/>
<protein>
    <submittedName>
        <fullName evidence="14">SDR family oxidoreductase</fullName>
    </submittedName>
</protein>
<evidence type="ECO:0000256" key="4">
    <source>
        <dbReference type="ARBA" id="ARBA00022793"/>
    </source>
</evidence>
<evidence type="ECO:0000256" key="8">
    <source>
        <dbReference type="ARBA" id="ARBA00023034"/>
    </source>
</evidence>